<keyword evidence="4" id="KW-0949">S-adenosyl-L-methionine</keyword>
<dbReference type="Proteomes" id="UP001319921">
    <property type="component" value="Chromosome"/>
</dbReference>
<comment type="similarity">
    <text evidence="1">Belongs to the eukaryotic/archaeal PrmC-related family.</text>
</comment>
<dbReference type="PANTHER" id="PTHR45875">
    <property type="entry name" value="METHYLTRANSFERASE N6AMT1"/>
    <property type="match status" value="1"/>
</dbReference>
<dbReference type="SUPFAM" id="SSF53335">
    <property type="entry name" value="S-adenosyl-L-methionine-dependent methyltransferases"/>
    <property type="match status" value="1"/>
</dbReference>
<feature type="domain" description="Methyltransferase small" evidence="5">
    <location>
        <begin position="27"/>
        <end position="115"/>
    </location>
</feature>
<dbReference type="AlphaFoldDB" id="A0AAQ4CPF3"/>
<dbReference type="GO" id="GO:0032259">
    <property type="term" value="P:methylation"/>
    <property type="evidence" value="ECO:0007669"/>
    <property type="project" value="UniProtKB-KW"/>
</dbReference>
<name>A0AAQ4CPF3_9CREN</name>
<dbReference type="InterPro" id="IPR004557">
    <property type="entry name" value="PrmC-related"/>
</dbReference>
<dbReference type="InterPro" id="IPR007848">
    <property type="entry name" value="Small_mtfrase_dom"/>
</dbReference>
<dbReference type="NCBIfam" id="NF011528">
    <property type="entry name" value="PRK14968.1-2"/>
    <property type="match status" value="1"/>
</dbReference>
<evidence type="ECO:0000256" key="1">
    <source>
        <dbReference type="ARBA" id="ARBA00006149"/>
    </source>
</evidence>
<dbReference type="GeneID" id="68865435"/>
<sequence length="197" mass="22755">MASFRIIEFHGFKLCLNDQTYEPAEDTELLLNIIKVNKNEKVIDLGSGTGILGIYALKLGARVIFIDINPYATLSTLCSLKINDINSYSYEVINCNLLTCFRDYTFDVVIFNPPYLPFEEYSEWIGYSWSGGKGGIEVIGKFLQQVKARRIYTLYSSLSDEDTIWDMLKERRYIATKKYEKVIGYERLVALELIKYD</sequence>
<proteinExistence type="inferred from homology"/>
<evidence type="ECO:0000313" key="6">
    <source>
        <dbReference type="EMBL" id="BDB97684.1"/>
    </source>
</evidence>
<dbReference type="InterPro" id="IPR002052">
    <property type="entry name" value="DNA_methylase_N6_adenine_CS"/>
</dbReference>
<dbReference type="InterPro" id="IPR052190">
    <property type="entry name" value="Euk-Arch_PrmC-MTase"/>
</dbReference>
<dbReference type="PROSITE" id="PS00092">
    <property type="entry name" value="N6_MTASE"/>
    <property type="match status" value="1"/>
</dbReference>
<accession>A0AAQ4CPF3</accession>
<evidence type="ECO:0000256" key="3">
    <source>
        <dbReference type="ARBA" id="ARBA00022679"/>
    </source>
</evidence>
<dbReference type="GO" id="GO:0003676">
    <property type="term" value="F:nucleic acid binding"/>
    <property type="evidence" value="ECO:0007669"/>
    <property type="project" value="InterPro"/>
</dbReference>
<evidence type="ECO:0000259" key="5">
    <source>
        <dbReference type="Pfam" id="PF05175"/>
    </source>
</evidence>
<keyword evidence="3" id="KW-0808">Transferase</keyword>
<dbReference type="NCBIfam" id="TIGR00537">
    <property type="entry name" value="hemK_rel_arch"/>
    <property type="match status" value="1"/>
</dbReference>
<dbReference type="GO" id="GO:0008757">
    <property type="term" value="F:S-adenosylmethionine-dependent methyltransferase activity"/>
    <property type="evidence" value="ECO:0007669"/>
    <property type="project" value="TreeGrafter"/>
</dbReference>
<keyword evidence="7" id="KW-1185">Reference proteome</keyword>
<evidence type="ECO:0000256" key="2">
    <source>
        <dbReference type="ARBA" id="ARBA00022603"/>
    </source>
</evidence>
<dbReference type="CDD" id="cd02440">
    <property type="entry name" value="AdoMet_MTases"/>
    <property type="match status" value="1"/>
</dbReference>
<dbReference type="KEGG" id="scas:SACC_07010"/>
<dbReference type="EMBL" id="AP025226">
    <property type="protein sequence ID" value="BDB97684.1"/>
    <property type="molecule type" value="Genomic_DNA"/>
</dbReference>
<protein>
    <submittedName>
        <fullName evidence="6">Methyltransferase</fullName>
    </submittedName>
</protein>
<dbReference type="RefSeq" id="WP_229571667.1">
    <property type="nucleotide sequence ID" value="NZ_AP025226.1"/>
</dbReference>
<dbReference type="PANTHER" id="PTHR45875:SF1">
    <property type="entry name" value="METHYLTRANSFERASE N6AMT1"/>
    <property type="match status" value="1"/>
</dbReference>
<dbReference type="Pfam" id="PF05175">
    <property type="entry name" value="MTS"/>
    <property type="match status" value="1"/>
</dbReference>
<dbReference type="GO" id="GO:0035657">
    <property type="term" value="C:eRF1 methyltransferase complex"/>
    <property type="evidence" value="ECO:0007669"/>
    <property type="project" value="TreeGrafter"/>
</dbReference>
<dbReference type="GO" id="GO:0008276">
    <property type="term" value="F:protein methyltransferase activity"/>
    <property type="evidence" value="ECO:0007669"/>
    <property type="project" value="TreeGrafter"/>
</dbReference>
<dbReference type="InterPro" id="IPR029063">
    <property type="entry name" value="SAM-dependent_MTases_sf"/>
</dbReference>
<organism evidence="6 7">
    <name type="scientific">Saccharolobus caldissimus</name>
    <dbReference type="NCBI Taxonomy" id="1702097"/>
    <lineage>
        <taxon>Archaea</taxon>
        <taxon>Thermoproteota</taxon>
        <taxon>Thermoprotei</taxon>
        <taxon>Sulfolobales</taxon>
        <taxon>Sulfolobaceae</taxon>
        <taxon>Saccharolobus</taxon>
    </lineage>
</organism>
<dbReference type="Gene3D" id="3.40.50.150">
    <property type="entry name" value="Vaccinia Virus protein VP39"/>
    <property type="match status" value="1"/>
</dbReference>
<gene>
    <name evidence="6" type="ORF">SACC_07010</name>
</gene>
<keyword evidence="2 6" id="KW-0489">Methyltransferase</keyword>
<reference evidence="6 7" key="1">
    <citation type="journal article" date="2022" name="Microbiol. Resour. Announc.">
        <title>Complete Genome Sequence of the Hyperthermophilic and Acidophilic Archaeon Saccharolobus caldissimus Strain HS-3T.</title>
        <authorList>
            <person name="Sakai H.D."/>
            <person name="Kurosawa N."/>
        </authorList>
    </citation>
    <scope>NUCLEOTIDE SEQUENCE [LARGE SCALE GENOMIC DNA]</scope>
    <source>
        <strain evidence="6 7">JCM32116</strain>
    </source>
</reference>
<evidence type="ECO:0000256" key="4">
    <source>
        <dbReference type="ARBA" id="ARBA00022691"/>
    </source>
</evidence>
<evidence type="ECO:0000313" key="7">
    <source>
        <dbReference type="Proteomes" id="UP001319921"/>
    </source>
</evidence>